<dbReference type="OrthoDB" id="8373498at2759"/>
<reference evidence="1" key="1">
    <citation type="submission" date="2022-07" db="EMBL/GenBank/DDBJ databases">
        <authorList>
            <person name="Trinca V."/>
            <person name="Uliana J.V.C."/>
            <person name="Torres T.T."/>
            <person name="Ward R.J."/>
            <person name="Monesi N."/>
        </authorList>
    </citation>
    <scope>NUCLEOTIDE SEQUENCE</scope>
    <source>
        <strain evidence="1">HSMRA1968</strain>
        <tissue evidence="1">Whole embryos</tissue>
    </source>
</reference>
<protein>
    <submittedName>
        <fullName evidence="1">Uncharacterized protein</fullName>
    </submittedName>
</protein>
<dbReference type="Proteomes" id="UP001151699">
    <property type="component" value="Unassembled WGS sequence"/>
</dbReference>
<keyword evidence="2" id="KW-1185">Reference proteome</keyword>
<evidence type="ECO:0000313" key="2">
    <source>
        <dbReference type="Proteomes" id="UP001151699"/>
    </source>
</evidence>
<name>A0A9Q0MHU7_9DIPT</name>
<dbReference type="AlphaFoldDB" id="A0A9Q0MHU7"/>
<dbReference type="EMBL" id="WJQU01003923">
    <property type="protein sequence ID" value="KAJ6621053.1"/>
    <property type="molecule type" value="Genomic_DNA"/>
</dbReference>
<proteinExistence type="predicted"/>
<accession>A0A9Q0MHU7</accession>
<feature type="non-terminal residue" evidence="1">
    <location>
        <position position="1"/>
    </location>
</feature>
<organism evidence="1 2">
    <name type="scientific">Pseudolycoriella hygida</name>
    <dbReference type="NCBI Taxonomy" id="35572"/>
    <lineage>
        <taxon>Eukaryota</taxon>
        <taxon>Metazoa</taxon>
        <taxon>Ecdysozoa</taxon>
        <taxon>Arthropoda</taxon>
        <taxon>Hexapoda</taxon>
        <taxon>Insecta</taxon>
        <taxon>Pterygota</taxon>
        <taxon>Neoptera</taxon>
        <taxon>Endopterygota</taxon>
        <taxon>Diptera</taxon>
        <taxon>Nematocera</taxon>
        <taxon>Sciaroidea</taxon>
        <taxon>Sciaridae</taxon>
        <taxon>Pseudolycoriella</taxon>
    </lineage>
</organism>
<comment type="caution">
    <text evidence="1">The sequence shown here is derived from an EMBL/GenBank/DDBJ whole genome shotgun (WGS) entry which is preliminary data.</text>
</comment>
<sequence>MPFSWFFRGETKDPIHFYHYTNRDAADSISAEGKIRNQGRGVLLTTLEPESYYRDEILQNNYGFPVPNHLRKNADHCVRVRSKQLIAEHLQKEQASGERLVYRYYKDIRVKETDVFDKPKCERSSPKKA</sequence>
<gene>
    <name evidence="1" type="ORF">Bhyg_17186</name>
</gene>
<evidence type="ECO:0000313" key="1">
    <source>
        <dbReference type="EMBL" id="KAJ6621053.1"/>
    </source>
</evidence>